<dbReference type="PROSITE" id="PS50164">
    <property type="entry name" value="GIY_YIG"/>
    <property type="match status" value="1"/>
</dbReference>
<dbReference type="InterPro" id="IPR027417">
    <property type="entry name" value="P-loop_NTPase"/>
</dbReference>
<dbReference type="EMBL" id="BAAAZK010000002">
    <property type="protein sequence ID" value="GAA4168050.1"/>
    <property type="molecule type" value="Genomic_DNA"/>
</dbReference>
<dbReference type="SUPFAM" id="SSF52540">
    <property type="entry name" value="P-loop containing nucleoside triphosphate hydrolases"/>
    <property type="match status" value="1"/>
</dbReference>
<accession>A0ABP7ZQN3</accession>
<name>A0ABP7ZQN3_9SPHI</name>
<keyword evidence="3" id="KW-1185">Reference proteome</keyword>
<dbReference type="Pfam" id="PF09848">
    <property type="entry name" value="SLFN-g3_helicase"/>
    <property type="match status" value="1"/>
</dbReference>
<dbReference type="Proteomes" id="UP001500167">
    <property type="component" value="Unassembled WGS sequence"/>
</dbReference>
<evidence type="ECO:0000313" key="2">
    <source>
        <dbReference type="EMBL" id="GAA4168050.1"/>
    </source>
</evidence>
<evidence type="ECO:0000259" key="1">
    <source>
        <dbReference type="PROSITE" id="PS50164"/>
    </source>
</evidence>
<reference evidence="3" key="1">
    <citation type="journal article" date="2019" name="Int. J. Syst. Evol. Microbiol.">
        <title>The Global Catalogue of Microorganisms (GCM) 10K type strain sequencing project: providing services to taxonomists for standard genome sequencing and annotation.</title>
        <authorList>
            <consortium name="The Broad Institute Genomics Platform"/>
            <consortium name="The Broad Institute Genome Sequencing Center for Infectious Disease"/>
            <person name="Wu L."/>
            <person name="Ma J."/>
        </authorList>
    </citation>
    <scope>NUCLEOTIDE SEQUENCE [LARGE SCALE GENOMIC DNA]</scope>
    <source>
        <strain evidence="3">JCM 16722</strain>
    </source>
</reference>
<comment type="caution">
    <text evidence="2">The sequence shown here is derived from an EMBL/GenBank/DDBJ whole genome shotgun (WGS) entry which is preliminary data.</text>
</comment>
<dbReference type="CDD" id="cd10439">
    <property type="entry name" value="GIY-YIG_COG3410"/>
    <property type="match status" value="1"/>
</dbReference>
<dbReference type="Pfam" id="PF00717">
    <property type="entry name" value="Peptidase_S24"/>
    <property type="match status" value="1"/>
</dbReference>
<dbReference type="InterPro" id="IPR036286">
    <property type="entry name" value="LexA/Signal_pep-like_sf"/>
</dbReference>
<dbReference type="InterPro" id="IPR018647">
    <property type="entry name" value="SLFN_3-like_DNA/RNA_helicase"/>
</dbReference>
<organism evidence="2 3">
    <name type="scientific">Sphingobacterium ginsenosidimutans</name>
    <dbReference type="NCBI Taxonomy" id="687845"/>
    <lineage>
        <taxon>Bacteria</taxon>
        <taxon>Pseudomonadati</taxon>
        <taxon>Bacteroidota</taxon>
        <taxon>Sphingobacteriia</taxon>
        <taxon>Sphingobacteriales</taxon>
        <taxon>Sphingobacteriaceae</taxon>
        <taxon>Sphingobacterium</taxon>
    </lineage>
</organism>
<sequence length="724" mass="83460">MPKQFQVIPYQFDSQLEYTLFQQHRDYLSWPIVYFLHNKKEAYVGETTDVVTRMKAHLKTEKKQDLKSVSLILSDLFNKSATLDVESNLIRYIAADGQFNLLNGNLGISDHKFYQQKEVYWELFRDIWSELRSLGIARHSLEHIDNSDLFKYSPYKSLSREQTNGLKLILNCLLDDQAKISLIHGGAGTGKSILAIFLFKLLKTDLKDFNQADFDESDEEVFQLVESVRQKYGDLEMGLVIPMRSFRKTISNVFKNIKGLSSKMVIGPAEVAKRKYDLLIVDEGHRLRRWKNLAAYYGTFRKVSQQLGFDELTCSELDWIELQSDRSIIFYDEFQSIKPSDVDAQRFIDLQLKSSTRIERLRSQFRVRGGAPYMDLIYGVFTDNTTVTPKPFESIHYDFKLFDDLDLMVETIKRKDAQDGLCRMVAGFAWEWISKNDRTLKDIIIGESQLQWNSVEVDWVNSANAINEVGCIHTTQGYDLNYTGLIIGPELDYDFNTKSFVVYKDKYKDKNGKISITDPTILKNYILNIYRTILFRGIQGTYVYVCNDNLRVYLSQFIRLQQAQDVEQKDELVISDDPSDNSIPFYDLAVAAGSFSELQQHGSVKYIQLNGGYDPQRYFACTVVGESMNKVIPNGSICLFERYQGGSRNGLICLVESSSFEDRDFGANYTIKEYSSKKTITDEGWQHQEIILLPKSTDDSYSPIVLKDEETVDLQVIGVFKMVL</sequence>
<feature type="domain" description="GIY-YIG" evidence="1">
    <location>
        <begin position="29"/>
        <end position="101"/>
    </location>
</feature>
<proteinExistence type="predicted"/>
<dbReference type="SUPFAM" id="SSF51306">
    <property type="entry name" value="LexA/Signal peptidase"/>
    <property type="match status" value="1"/>
</dbReference>
<protein>
    <recommendedName>
        <fullName evidence="1">GIY-YIG domain-containing protein</fullName>
    </recommendedName>
</protein>
<dbReference type="Gene3D" id="3.40.50.300">
    <property type="entry name" value="P-loop containing nucleotide triphosphate hydrolases"/>
    <property type="match status" value="1"/>
</dbReference>
<evidence type="ECO:0000313" key="3">
    <source>
        <dbReference type="Proteomes" id="UP001500167"/>
    </source>
</evidence>
<dbReference type="Gene3D" id="2.10.109.10">
    <property type="entry name" value="Umud Fragment, subunit A"/>
    <property type="match status" value="1"/>
</dbReference>
<gene>
    <name evidence="2" type="ORF">GCM10022218_02300</name>
</gene>
<dbReference type="InterPro" id="IPR015927">
    <property type="entry name" value="Peptidase_S24_S26A/B/C"/>
</dbReference>
<dbReference type="InterPro" id="IPR000305">
    <property type="entry name" value="GIY-YIG_endonuc"/>
</dbReference>
<dbReference type="RefSeq" id="WP_346083740.1">
    <property type="nucleotide sequence ID" value="NZ_BAAAZK010000002.1"/>
</dbReference>